<gene>
    <name evidence="6" type="ORF">JJN12_00960</name>
</gene>
<keyword evidence="7" id="KW-1185">Reference proteome</keyword>
<feature type="compositionally biased region" description="Basic and acidic residues" evidence="4">
    <location>
        <begin position="282"/>
        <end position="292"/>
    </location>
</feature>
<keyword evidence="3" id="KW-0175">Coiled coil</keyword>
<evidence type="ECO:0000256" key="2">
    <source>
        <dbReference type="ARBA" id="ARBA00022971"/>
    </source>
</evidence>
<evidence type="ECO:0000313" key="6">
    <source>
        <dbReference type="EMBL" id="MBK5896359.1"/>
    </source>
</evidence>
<evidence type="ECO:0000256" key="1">
    <source>
        <dbReference type="ARBA" id="ARBA00010873"/>
    </source>
</evidence>
<feature type="domain" description="MobA/MobL protein" evidence="5">
    <location>
        <begin position="17"/>
        <end position="241"/>
    </location>
</feature>
<dbReference type="Proteomes" id="UP000604730">
    <property type="component" value="Unassembled WGS sequence"/>
</dbReference>
<organism evidence="6 7">
    <name type="scientific">Catonella massiliensis</name>
    <dbReference type="NCBI Taxonomy" id="2799636"/>
    <lineage>
        <taxon>Bacteria</taxon>
        <taxon>Bacillati</taxon>
        <taxon>Bacillota</taxon>
        <taxon>Clostridia</taxon>
        <taxon>Lachnospirales</taxon>
        <taxon>Lachnospiraceae</taxon>
        <taxon>Catonella</taxon>
    </lineage>
</organism>
<sequence>MGIYHLSIKIISRGKGKSAVAASAYRSGEKIKNEYDGVVHDFTRKGGIAHTEILLPQNAPKEFSNRSVLWNSVEKIEKSKNSQLAREIEISLPKELNREKQINLVREYVKENFVKVGMCADIALHDKNDGNPHAHILLTMRPLNEDTTWGAKSKKEYILDENGEKVKLKNCNYKTRKINTTDWNEQDKAEEWRKSWADITNKYLEENSIQEKVDHRSYQRQGIEQIPTIHLGVSASQMEKKGIATDRGNINREIKHQNKILREITRRIKALMRWIRSLTKDKNNDASKDKQDNIAIQSDTQSKQNDLTDMLSHLIEENSDNHNADLEKYIESYQFLKEKNITSISELKESISALRDKKYKTTRAIKDTEKKINDRVQLIDQAEKYLKHKDTYKAYTKLKKSKQEDFYNEHTAEIILFESAKKYLKEHLGESKILAIRKWKTEVGNMKKEKKSLYNQILEIREEVGQAEKVKTCIEQLKEHEKRLSQGKRNELEL</sequence>
<feature type="region of interest" description="Disordered" evidence="4">
    <location>
        <begin position="282"/>
        <end position="303"/>
    </location>
</feature>
<reference evidence="6 7" key="1">
    <citation type="submission" date="2021-01" db="EMBL/GenBank/DDBJ databases">
        <title>Isolation and description of Catonella massiliensis sp. nov., a novel Catonella species, isolated from a stable periodontitis subject.</title>
        <authorList>
            <person name="Antezack A."/>
            <person name="Boxberger M."/>
            <person name="La Scola B."/>
            <person name="Monnet-Corti V."/>
        </authorList>
    </citation>
    <scope>NUCLEOTIDE SEQUENCE [LARGE SCALE GENOMIC DNA]</scope>
    <source>
        <strain evidence="6 7">Marseille-Q4567</strain>
    </source>
</reference>
<evidence type="ECO:0000313" key="7">
    <source>
        <dbReference type="Proteomes" id="UP000604730"/>
    </source>
</evidence>
<name>A0ABS1IWU0_9FIRM</name>
<keyword evidence="2" id="KW-0184">Conjugation</keyword>
<dbReference type="NCBIfam" id="NF041496">
    <property type="entry name" value="MobQ"/>
    <property type="match status" value="1"/>
</dbReference>
<dbReference type="Pfam" id="PF03389">
    <property type="entry name" value="MobA_MobL"/>
    <property type="match status" value="1"/>
</dbReference>
<comment type="caution">
    <text evidence="6">The sequence shown here is derived from an EMBL/GenBank/DDBJ whole genome shotgun (WGS) entry which is preliminary data.</text>
</comment>
<evidence type="ECO:0000256" key="3">
    <source>
        <dbReference type="SAM" id="Coils"/>
    </source>
</evidence>
<evidence type="ECO:0000256" key="4">
    <source>
        <dbReference type="SAM" id="MobiDB-lite"/>
    </source>
</evidence>
<dbReference type="Gene3D" id="3.30.930.30">
    <property type="match status" value="1"/>
</dbReference>
<accession>A0ABS1IWU0</accession>
<comment type="similarity">
    <text evidence="1">Belongs to the MobA/MobL family.</text>
</comment>
<feature type="compositionally biased region" description="Polar residues" evidence="4">
    <location>
        <begin position="294"/>
        <end position="303"/>
    </location>
</feature>
<dbReference type="EMBL" id="JAEPRJ010000001">
    <property type="protein sequence ID" value="MBK5896359.1"/>
    <property type="molecule type" value="Genomic_DNA"/>
</dbReference>
<protein>
    <submittedName>
        <fullName evidence="6">MobA/MobL family protein</fullName>
    </submittedName>
</protein>
<proteinExistence type="inferred from homology"/>
<feature type="coiled-coil region" evidence="3">
    <location>
        <begin position="436"/>
        <end position="490"/>
    </location>
</feature>
<evidence type="ECO:0000259" key="5">
    <source>
        <dbReference type="Pfam" id="PF03389"/>
    </source>
</evidence>
<dbReference type="RefSeq" id="WP_208427938.1">
    <property type="nucleotide sequence ID" value="NZ_JAEPRJ010000001.1"/>
</dbReference>
<dbReference type="InterPro" id="IPR005053">
    <property type="entry name" value="MobA_MobL"/>
</dbReference>